<gene>
    <name evidence="6" type="ORF">TW72_16855</name>
</gene>
<dbReference type="EC" id="2.7.7.65" evidence="2"/>
<sequence length="514" mass="56445">MKFSRFGVIDLRQVILGFAVLCVMVTLGNQFIINYRVHGQQMVAHTLASNQAYASKLSDITEQFLNSLQMQLRYSAAQLADNNTPKSQQQETLRLLEQTASFNSVVVVNEQGVITSTAPLTLGVKGVRLQSDSAKQSLRAQAPTIPQPFVSPASNLIVSPSHPIFSADEQYQGYIAGTIYLHGDNILSRLLGQHFHNDKANIIVLSENGSVIYHSQRQRVGAKITPASPLWPAFANAQMQSGSEGVGGMLVGYAPVRTANWVVLVGTERNQVVESVGNTIMNVLAKAAPVTVVTLLVIWYLANLISAPLRQLAQRVADSSKEYDDVPTWFFEAKTLRNALRTYSNEQHQRINDLNKASLTDPLTGIGNRRYMEVFIQSMVADEQAFAVITLDIDHFKRVNDSYGHDVGDDVIQGLGQLLQSSCREYDGVCRSGGEEFLLILPGIGKKIALELAERLRVAIQAHDFTPVPQVTVSLGVSLWQPGCSVDAVLKAADNALYRAKQRGRNRCEVELLG</sequence>
<dbReference type="GO" id="GO:0052621">
    <property type="term" value="F:diguanylate cyclase activity"/>
    <property type="evidence" value="ECO:0007669"/>
    <property type="project" value="UniProtKB-EC"/>
</dbReference>
<evidence type="ECO:0000256" key="4">
    <source>
        <dbReference type="SAM" id="Phobius"/>
    </source>
</evidence>
<dbReference type="GO" id="GO:0043709">
    <property type="term" value="P:cell adhesion involved in single-species biofilm formation"/>
    <property type="evidence" value="ECO:0007669"/>
    <property type="project" value="TreeGrafter"/>
</dbReference>
<dbReference type="FunFam" id="3.30.70.270:FF:000001">
    <property type="entry name" value="Diguanylate cyclase domain protein"/>
    <property type="match status" value="1"/>
</dbReference>
<dbReference type="PATRIC" id="fig|151081.8.peg.3674"/>
<dbReference type="OrthoDB" id="9812260at2"/>
<dbReference type="PANTHER" id="PTHR45138:SF9">
    <property type="entry name" value="DIGUANYLATE CYCLASE DGCM-RELATED"/>
    <property type="match status" value="1"/>
</dbReference>
<dbReference type="InterPro" id="IPR029151">
    <property type="entry name" value="Sensor-like_sf"/>
</dbReference>
<dbReference type="InterPro" id="IPR043128">
    <property type="entry name" value="Rev_trsase/Diguanyl_cyclase"/>
</dbReference>
<dbReference type="SUPFAM" id="SSF103190">
    <property type="entry name" value="Sensory domain-like"/>
    <property type="match status" value="1"/>
</dbReference>
<comment type="caution">
    <text evidence="6">The sequence shown here is derived from an EMBL/GenBank/DDBJ whole genome shotgun (WGS) entry which is preliminary data.</text>
</comment>
<dbReference type="SMART" id="SM00267">
    <property type="entry name" value="GGDEF"/>
    <property type="match status" value="1"/>
</dbReference>
<accession>A0A0F4PGU5</accession>
<dbReference type="GO" id="GO:1902201">
    <property type="term" value="P:negative regulation of bacterial-type flagellum-dependent cell motility"/>
    <property type="evidence" value="ECO:0007669"/>
    <property type="project" value="TreeGrafter"/>
</dbReference>
<dbReference type="EMBL" id="JXXZ01000016">
    <property type="protein sequence ID" value="KJY96488.1"/>
    <property type="molecule type" value="Genomic_DNA"/>
</dbReference>
<feature type="transmembrane region" description="Helical" evidence="4">
    <location>
        <begin position="283"/>
        <end position="302"/>
    </location>
</feature>
<dbReference type="NCBIfam" id="TIGR00254">
    <property type="entry name" value="GGDEF"/>
    <property type="match status" value="1"/>
</dbReference>
<comment type="cofactor">
    <cofactor evidence="1">
        <name>Mg(2+)</name>
        <dbReference type="ChEBI" id="CHEBI:18420"/>
    </cofactor>
</comment>
<evidence type="ECO:0000256" key="3">
    <source>
        <dbReference type="ARBA" id="ARBA00034247"/>
    </source>
</evidence>
<dbReference type="GO" id="GO:0005886">
    <property type="term" value="C:plasma membrane"/>
    <property type="evidence" value="ECO:0007669"/>
    <property type="project" value="TreeGrafter"/>
</dbReference>
<dbReference type="Proteomes" id="UP000033664">
    <property type="component" value="Unassembled WGS sequence"/>
</dbReference>
<dbReference type="SUPFAM" id="SSF55073">
    <property type="entry name" value="Nucleotide cyclase"/>
    <property type="match status" value="1"/>
</dbReference>
<reference evidence="6 7" key="1">
    <citation type="journal article" date="2015" name="BMC Genomics">
        <title>Genome mining reveals unlocked bioactive potential of marine Gram-negative bacteria.</title>
        <authorList>
            <person name="Machado H."/>
            <person name="Sonnenschein E.C."/>
            <person name="Melchiorsen J."/>
            <person name="Gram L."/>
        </authorList>
    </citation>
    <scope>NUCLEOTIDE SEQUENCE [LARGE SCALE GENOMIC DNA]</scope>
    <source>
        <strain evidence="6 7">S3137</strain>
    </source>
</reference>
<dbReference type="PANTHER" id="PTHR45138">
    <property type="entry name" value="REGULATORY COMPONENTS OF SENSORY TRANSDUCTION SYSTEM"/>
    <property type="match status" value="1"/>
</dbReference>
<dbReference type="Gene3D" id="3.30.450.20">
    <property type="entry name" value="PAS domain"/>
    <property type="match status" value="1"/>
</dbReference>
<dbReference type="PROSITE" id="PS50887">
    <property type="entry name" value="GGDEF"/>
    <property type="match status" value="1"/>
</dbReference>
<evidence type="ECO:0000313" key="6">
    <source>
        <dbReference type="EMBL" id="KJY96488.1"/>
    </source>
</evidence>
<keyword evidence="4" id="KW-0472">Membrane</keyword>
<keyword evidence="7" id="KW-1185">Reference proteome</keyword>
<evidence type="ECO:0000256" key="2">
    <source>
        <dbReference type="ARBA" id="ARBA00012528"/>
    </source>
</evidence>
<dbReference type="CDD" id="cd01949">
    <property type="entry name" value="GGDEF"/>
    <property type="match status" value="1"/>
</dbReference>
<name>A0A0F4PGU5_9GAMM</name>
<dbReference type="AlphaFoldDB" id="A0A0F4PGU5"/>
<dbReference type="InterPro" id="IPR050469">
    <property type="entry name" value="Diguanylate_Cyclase"/>
</dbReference>
<organism evidence="6 7">
    <name type="scientific">Pseudoalteromonas ruthenica</name>
    <dbReference type="NCBI Taxonomy" id="151081"/>
    <lineage>
        <taxon>Bacteria</taxon>
        <taxon>Pseudomonadati</taxon>
        <taxon>Pseudomonadota</taxon>
        <taxon>Gammaproteobacteria</taxon>
        <taxon>Alteromonadales</taxon>
        <taxon>Pseudoalteromonadaceae</taxon>
        <taxon>Pseudoalteromonas</taxon>
    </lineage>
</organism>
<feature type="transmembrane region" description="Helical" evidence="4">
    <location>
        <begin position="14"/>
        <end position="33"/>
    </location>
</feature>
<feature type="domain" description="GGDEF" evidence="5">
    <location>
        <begin position="384"/>
        <end position="513"/>
    </location>
</feature>
<dbReference type="Gene3D" id="3.30.70.270">
    <property type="match status" value="1"/>
</dbReference>
<evidence type="ECO:0000259" key="5">
    <source>
        <dbReference type="PROSITE" id="PS50887"/>
    </source>
</evidence>
<keyword evidence="4" id="KW-0812">Transmembrane</keyword>
<keyword evidence="4" id="KW-1133">Transmembrane helix</keyword>
<proteinExistence type="predicted"/>
<evidence type="ECO:0000256" key="1">
    <source>
        <dbReference type="ARBA" id="ARBA00001946"/>
    </source>
</evidence>
<comment type="catalytic activity">
    <reaction evidence="3">
        <text>2 GTP = 3',3'-c-di-GMP + 2 diphosphate</text>
        <dbReference type="Rhea" id="RHEA:24898"/>
        <dbReference type="ChEBI" id="CHEBI:33019"/>
        <dbReference type="ChEBI" id="CHEBI:37565"/>
        <dbReference type="ChEBI" id="CHEBI:58805"/>
        <dbReference type="EC" id="2.7.7.65"/>
    </reaction>
</comment>
<dbReference type="GeneID" id="58230167"/>
<dbReference type="Pfam" id="PF00990">
    <property type="entry name" value="GGDEF"/>
    <property type="match status" value="1"/>
</dbReference>
<dbReference type="RefSeq" id="WP_045980599.1">
    <property type="nucleotide sequence ID" value="NZ_JXXY01000023.1"/>
</dbReference>
<dbReference type="InterPro" id="IPR029787">
    <property type="entry name" value="Nucleotide_cyclase"/>
</dbReference>
<dbReference type="InterPro" id="IPR000160">
    <property type="entry name" value="GGDEF_dom"/>
</dbReference>
<dbReference type="eggNOG" id="COG3706">
    <property type="taxonomic scope" value="Bacteria"/>
</dbReference>
<protein>
    <recommendedName>
        <fullName evidence="2">diguanylate cyclase</fullName>
        <ecNumber evidence="2">2.7.7.65</ecNumber>
    </recommendedName>
</protein>
<evidence type="ECO:0000313" key="7">
    <source>
        <dbReference type="Proteomes" id="UP000033664"/>
    </source>
</evidence>